<keyword evidence="1" id="KW-0812">Transmembrane</keyword>
<evidence type="ECO:0000313" key="3">
    <source>
        <dbReference type="Proteomes" id="UP000297975"/>
    </source>
</evidence>
<accession>A0A4Y8IQL0</accession>
<organism evidence="2 3">
    <name type="scientific">Filobacillus milosensis</name>
    <dbReference type="NCBI Taxonomy" id="94137"/>
    <lineage>
        <taxon>Bacteria</taxon>
        <taxon>Bacillati</taxon>
        <taxon>Bacillota</taxon>
        <taxon>Bacilli</taxon>
        <taxon>Bacillales</taxon>
        <taxon>Bacillaceae</taxon>
        <taxon>Filobacillus</taxon>
    </lineage>
</organism>
<evidence type="ECO:0000256" key="1">
    <source>
        <dbReference type="SAM" id="Phobius"/>
    </source>
</evidence>
<keyword evidence="1" id="KW-1133">Transmembrane helix</keyword>
<evidence type="ECO:0000313" key="2">
    <source>
        <dbReference type="EMBL" id="TFB22820.1"/>
    </source>
</evidence>
<sequence length="392" mass="46130">MKNKWLILTYSLLVILIIFLFVKNQDLNDQQVNKEREQFLDLVWSDQEMSRRISVSLEGFSNKDEEAQQEALLKSYEAAALVQLSYLRHDLIPDEVFNQFKHSKYTSIWRDTYVYLHYLQGKKKPLSELDFEHLETLRQTHQMIDSMFDEMSMMIQEDREWHDLVKNDLLPYMKRSIEQLEKQPSVWNERENQPIGQKDFIKLNWTQVDIVNEELPIIEEPESLEKEGPYVFYENDGPIHGAILHNDRYYDLGKVAMVNASHTINISEKTLFGEGVIRIDGVLGANYSQSNYYKLGENSVKLILTVDGNLQEVDVDRDGQREIVVSTGTASETIVYRKQEDYLEKVNINDVLGVQSVIYNEQQFIVHYQKANETVKVTYQLYENRLMDQEEM</sequence>
<dbReference type="AlphaFoldDB" id="A0A4Y8IQL0"/>
<comment type="caution">
    <text evidence="2">The sequence shown here is derived from an EMBL/GenBank/DDBJ whole genome shotgun (WGS) entry which is preliminary data.</text>
</comment>
<dbReference type="EMBL" id="SOPW01000005">
    <property type="protein sequence ID" value="TFB22820.1"/>
    <property type="molecule type" value="Genomic_DNA"/>
</dbReference>
<dbReference type="RefSeq" id="WP_134339553.1">
    <property type="nucleotide sequence ID" value="NZ_SOPW01000005.1"/>
</dbReference>
<dbReference type="Proteomes" id="UP000297975">
    <property type="component" value="Unassembled WGS sequence"/>
</dbReference>
<gene>
    <name evidence="2" type="ORF">E3U55_06170</name>
</gene>
<protein>
    <submittedName>
        <fullName evidence="2">Uncharacterized protein</fullName>
    </submittedName>
</protein>
<name>A0A4Y8IQL0_9BACI</name>
<keyword evidence="1" id="KW-0472">Membrane</keyword>
<reference evidence="2 3" key="1">
    <citation type="submission" date="2019-03" db="EMBL/GenBank/DDBJ databases">
        <authorList>
            <person name="He R.-H."/>
        </authorList>
    </citation>
    <scope>NUCLEOTIDE SEQUENCE [LARGE SCALE GENOMIC DNA]</scope>
    <source>
        <strain evidence="3">SH 714</strain>
    </source>
</reference>
<dbReference type="OrthoDB" id="2661955at2"/>
<proteinExistence type="predicted"/>
<keyword evidence="3" id="KW-1185">Reference proteome</keyword>
<feature type="transmembrane region" description="Helical" evidence="1">
    <location>
        <begin position="5"/>
        <end position="22"/>
    </location>
</feature>